<keyword evidence="4" id="KW-1185">Reference proteome</keyword>
<dbReference type="InterPro" id="IPR043151">
    <property type="entry name" value="BAH_sf"/>
</dbReference>
<feature type="domain" description="BAH" evidence="2">
    <location>
        <begin position="86"/>
        <end position="216"/>
    </location>
</feature>
<feature type="region of interest" description="Disordered" evidence="1">
    <location>
        <begin position="275"/>
        <end position="311"/>
    </location>
</feature>
<accession>A0A0C3QWN4</accession>
<dbReference type="HOGENOM" id="CLU_694815_0_0_1"/>
<dbReference type="STRING" id="1051891.A0A0C3QWN4"/>
<proteinExistence type="predicted"/>
<name>A0A0C3QWN4_9AGAM</name>
<protein>
    <recommendedName>
        <fullName evidence="2">BAH domain-containing protein</fullName>
    </recommendedName>
</protein>
<evidence type="ECO:0000313" key="4">
    <source>
        <dbReference type="Proteomes" id="UP000054248"/>
    </source>
</evidence>
<dbReference type="PROSITE" id="PS51038">
    <property type="entry name" value="BAH"/>
    <property type="match status" value="1"/>
</dbReference>
<feature type="region of interest" description="Disordered" evidence="1">
    <location>
        <begin position="1"/>
        <end position="65"/>
    </location>
</feature>
<feature type="compositionally biased region" description="Acidic residues" evidence="1">
    <location>
        <begin position="25"/>
        <end position="41"/>
    </location>
</feature>
<evidence type="ECO:0000313" key="3">
    <source>
        <dbReference type="EMBL" id="KIO34276.1"/>
    </source>
</evidence>
<dbReference type="OrthoDB" id="436852at2759"/>
<dbReference type="AlphaFoldDB" id="A0A0C3QWN4"/>
<reference evidence="3 4" key="1">
    <citation type="submission" date="2014-04" db="EMBL/GenBank/DDBJ databases">
        <authorList>
            <consortium name="DOE Joint Genome Institute"/>
            <person name="Kuo A."/>
            <person name="Girlanda M."/>
            <person name="Perotto S."/>
            <person name="Kohler A."/>
            <person name="Nagy L.G."/>
            <person name="Floudas D."/>
            <person name="Copeland A."/>
            <person name="Barry K.W."/>
            <person name="Cichocki N."/>
            <person name="Veneault-Fourrey C."/>
            <person name="LaButti K."/>
            <person name="Lindquist E.A."/>
            <person name="Lipzen A."/>
            <person name="Lundell T."/>
            <person name="Morin E."/>
            <person name="Murat C."/>
            <person name="Sun H."/>
            <person name="Tunlid A."/>
            <person name="Henrissat B."/>
            <person name="Grigoriev I.V."/>
            <person name="Hibbett D.S."/>
            <person name="Martin F."/>
            <person name="Nordberg H.P."/>
            <person name="Cantor M.N."/>
            <person name="Hua S.X."/>
        </authorList>
    </citation>
    <scope>NUCLEOTIDE SEQUENCE [LARGE SCALE GENOMIC DNA]</scope>
    <source>
        <strain evidence="3 4">MUT 4182</strain>
    </source>
</reference>
<dbReference type="PANTHER" id="PTHR46364">
    <property type="entry name" value="OS08G0421900 PROTEIN"/>
    <property type="match status" value="1"/>
</dbReference>
<sequence length="397" mass="45284">MSRKRNHGRVSFNPIVSEKHLENGLSEEEEEEAEEVEEEEVEVAKELEMESGSADEAEQDETPTLTPQEARALASRFKQMVKAKGTGFKKGDIILVRPDRVPKKKLNPELLWKARVIEPRKDQAGKVYLGIHWFYSAEQTSALNLPRKVKFNPHLVCGKHELIETTHEDIISREDFVSPLAVHQLTDDPEQEEIEDGTWYTRAYYNVKSNAFTKMTTAPCTICKGYYRPESGKEKDEQAYCPKCHKWYHHICLDEKGLHQSQDECEEDLTRRLARNIPEPTSQPPAKRSRNNTVPKSTTSPTRRAPQGAELRAQKDLRRIAGTRIVRGATFGITGTVKQIYTARRMLSELESGVISRLSSTGWKEEIGVQLVEDSKDWPESTEFCYICPNCPGRQAI</sequence>
<dbReference type="Proteomes" id="UP000054248">
    <property type="component" value="Unassembled WGS sequence"/>
</dbReference>
<dbReference type="InterPro" id="IPR001025">
    <property type="entry name" value="BAH_dom"/>
</dbReference>
<feature type="compositionally biased region" description="Polar residues" evidence="1">
    <location>
        <begin position="291"/>
        <end position="302"/>
    </location>
</feature>
<reference evidence="4" key="2">
    <citation type="submission" date="2015-01" db="EMBL/GenBank/DDBJ databases">
        <title>Evolutionary Origins and Diversification of the Mycorrhizal Mutualists.</title>
        <authorList>
            <consortium name="DOE Joint Genome Institute"/>
            <consortium name="Mycorrhizal Genomics Consortium"/>
            <person name="Kohler A."/>
            <person name="Kuo A."/>
            <person name="Nagy L.G."/>
            <person name="Floudas D."/>
            <person name="Copeland A."/>
            <person name="Barry K.W."/>
            <person name="Cichocki N."/>
            <person name="Veneault-Fourrey C."/>
            <person name="LaButti K."/>
            <person name="Lindquist E.A."/>
            <person name="Lipzen A."/>
            <person name="Lundell T."/>
            <person name="Morin E."/>
            <person name="Murat C."/>
            <person name="Riley R."/>
            <person name="Ohm R."/>
            <person name="Sun H."/>
            <person name="Tunlid A."/>
            <person name="Henrissat B."/>
            <person name="Grigoriev I.V."/>
            <person name="Hibbett D.S."/>
            <person name="Martin F."/>
        </authorList>
    </citation>
    <scope>NUCLEOTIDE SEQUENCE [LARGE SCALE GENOMIC DNA]</scope>
    <source>
        <strain evidence="4">MUT 4182</strain>
    </source>
</reference>
<evidence type="ECO:0000256" key="1">
    <source>
        <dbReference type="SAM" id="MobiDB-lite"/>
    </source>
</evidence>
<dbReference type="Gene3D" id="2.30.30.490">
    <property type="match status" value="1"/>
</dbReference>
<dbReference type="GO" id="GO:0003682">
    <property type="term" value="F:chromatin binding"/>
    <property type="evidence" value="ECO:0007669"/>
    <property type="project" value="InterPro"/>
</dbReference>
<gene>
    <name evidence="3" type="ORF">M407DRAFT_126958</name>
</gene>
<dbReference type="EMBL" id="KN822943">
    <property type="protein sequence ID" value="KIO34276.1"/>
    <property type="molecule type" value="Genomic_DNA"/>
</dbReference>
<evidence type="ECO:0000259" key="2">
    <source>
        <dbReference type="PROSITE" id="PS51038"/>
    </source>
</evidence>
<organism evidence="3 4">
    <name type="scientific">Tulasnella calospora MUT 4182</name>
    <dbReference type="NCBI Taxonomy" id="1051891"/>
    <lineage>
        <taxon>Eukaryota</taxon>
        <taxon>Fungi</taxon>
        <taxon>Dikarya</taxon>
        <taxon>Basidiomycota</taxon>
        <taxon>Agaricomycotina</taxon>
        <taxon>Agaricomycetes</taxon>
        <taxon>Cantharellales</taxon>
        <taxon>Tulasnellaceae</taxon>
        <taxon>Tulasnella</taxon>
    </lineage>
</organism>